<accession>A0A505IBC4</accession>
<dbReference type="VEuPathDB" id="FungiDB:M747DRAFT_338084"/>
<evidence type="ECO:0000313" key="3">
    <source>
        <dbReference type="Proteomes" id="UP000197666"/>
    </source>
</evidence>
<dbReference type="AlphaFoldDB" id="A0A505IBC4"/>
<dbReference type="VEuPathDB" id="FungiDB:ATCC64974_48940"/>
<dbReference type="Proteomes" id="UP000197666">
    <property type="component" value="Unassembled WGS sequence"/>
</dbReference>
<evidence type="ECO:0000313" key="2">
    <source>
        <dbReference type="EMBL" id="TPR08219.1"/>
    </source>
</evidence>
<feature type="signal peptide" evidence="1">
    <location>
        <begin position="1"/>
        <end position="18"/>
    </location>
</feature>
<dbReference type="VEuPathDB" id="FungiDB:An07g08070"/>
<feature type="chain" id="PRO_5021456314" evidence="1">
    <location>
        <begin position="19"/>
        <end position="137"/>
    </location>
</feature>
<dbReference type="VEuPathDB" id="FungiDB:ASPNIDRAFT2_1174225"/>
<keyword evidence="1" id="KW-0732">Signal</keyword>
<proteinExistence type="predicted"/>
<name>A0A505IBC4_ASPNG</name>
<sequence length="137" mass="13492">MYLRTSILALALASAALSAPIDPVDNANAPASVPAPTAAPGQPGDISAASIPGITATVTITISLPCAGVTATIGPAKGLEARATDAIPSSSSVSVIKSSNIRTLPTCLKTKRGFAANATGVIEVPPLKPKPKPTGGR</sequence>
<organism evidence="2 3">
    <name type="scientific">Aspergillus niger</name>
    <dbReference type="NCBI Taxonomy" id="5061"/>
    <lineage>
        <taxon>Eukaryota</taxon>
        <taxon>Fungi</taxon>
        <taxon>Dikarya</taxon>
        <taxon>Ascomycota</taxon>
        <taxon>Pezizomycotina</taxon>
        <taxon>Eurotiomycetes</taxon>
        <taxon>Eurotiomycetidae</taxon>
        <taxon>Eurotiales</taxon>
        <taxon>Aspergillaceae</taxon>
        <taxon>Aspergillus</taxon>
        <taxon>Aspergillus subgen. Circumdati</taxon>
    </lineage>
</organism>
<comment type="caution">
    <text evidence="2">The sequence shown here is derived from an EMBL/GenBank/DDBJ whole genome shotgun (WGS) entry which is preliminary data.</text>
</comment>
<dbReference type="EMBL" id="NKJJ02000007">
    <property type="protein sequence ID" value="TPR08219.1"/>
    <property type="molecule type" value="Genomic_DNA"/>
</dbReference>
<reference evidence="3" key="1">
    <citation type="submission" date="2018-10" db="EMBL/GenBank/DDBJ databases">
        <title>FDA dAtabase for Regulatory Grade micrObial Sequences (FDA-ARGOS): Supporting development and validation of Infectious Disease Dx tests.</title>
        <authorList>
            <person name="Kerrigan L."/>
            <person name="Tallon L."/>
            <person name="Sadzewicz L."/>
            <person name="Sengamalay N."/>
            <person name="Ott S."/>
            <person name="Godinez A."/>
            <person name="Nagaraj S."/>
            <person name="Vavikolanu K."/>
            <person name="Nadendla S."/>
            <person name="George J."/>
            <person name="Sichtig H."/>
        </authorList>
    </citation>
    <scope>NUCLEOTIDE SEQUENCE [LARGE SCALE GENOMIC DNA]</scope>
    <source>
        <strain evidence="3">FDAARGOS_311</strain>
    </source>
</reference>
<protein>
    <submittedName>
        <fullName evidence="2">RasGAP C-terminus family protein</fullName>
    </submittedName>
</protein>
<evidence type="ECO:0000256" key="1">
    <source>
        <dbReference type="SAM" id="SignalP"/>
    </source>
</evidence>
<gene>
    <name evidence="2" type="ORF">CAN33_0017745</name>
</gene>